<dbReference type="EMBL" id="UOEC01000084">
    <property type="protein sequence ID" value="VAV90784.1"/>
    <property type="molecule type" value="Genomic_DNA"/>
</dbReference>
<dbReference type="InterPro" id="IPR001405">
    <property type="entry name" value="UPF0758"/>
</dbReference>
<dbReference type="PANTHER" id="PTHR30471:SF3">
    <property type="entry name" value="UPF0758 PROTEIN YEES-RELATED"/>
    <property type="match status" value="1"/>
</dbReference>
<dbReference type="InterPro" id="IPR010994">
    <property type="entry name" value="RuvA_2-like"/>
</dbReference>
<sequence>MAKGFKEAPLKADEPKPHYLGHRERLRQRFTSGGPDALPDYELLELVLFRSLPRRDTKPIAKALIEKFGSFAEVISAEPERLTEIKGIGDTV</sequence>
<dbReference type="Gene3D" id="1.10.150.20">
    <property type="entry name" value="5' to 3' exonuclease, C-terminal subdomain"/>
    <property type="match status" value="1"/>
</dbReference>
<organism evidence="2">
    <name type="scientific">hydrothermal vent metagenome</name>
    <dbReference type="NCBI Taxonomy" id="652676"/>
    <lineage>
        <taxon>unclassified sequences</taxon>
        <taxon>metagenomes</taxon>
        <taxon>ecological metagenomes</taxon>
    </lineage>
</organism>
<accession>A0A3B0RBY5</accession>
<gene>
    <name evidence="2" type="ORF">MNBD_ALPHA08-508</name>
</gene>
<dbReference type="SUPFAM" id="SSF47781">
    <property type="entry name" value="RuvA domain 2-like"/>
    <property type="match status" value="1"/>
</dbReference>
<dbReference type="PANTHER" id="PTHR30471">
    <property type="entry name" value="DNA REPAIR PROTEIN RADC"/>
    <property type="match status" value="1"/>
</dbReference>
<reference evidence="2" key="1">
    <citation type="submission" date="2018-06" db="EMBL/GenBank/DDBJ databases">
        <authorList>
            <person name="Zhirakovskaya E."/>
        </authorList>
    </citation>
    <scope>NUCLEOTIDE SEQUENCE</scope>
</reference>
<protein>
    <submittedName>
        <fullName evidence="2">UPF0758 family protein</fullName>
    </submittedName>
</protein>
<dbReference type="Pfam" id="PF20582">
    <property type="entry name" value="UPF0758_N"/>
    <property type="match status" value="1"/>
</dbReference>
<name>A0A3B0RBY5_9ZZZZ</name>
<evidence type="ECO:0000259" key="1">
    <source>
        <dbReference type="Pfam" id="PF20582"/>
    </source>
</evidence>
<feature type="non-terminal residue" evidence="2">
    <location>
        <position position="92"/>
    </location>
</feature>
<proteinExistence type="predicted"/>
<feature type="domain" description="UPF0758" evidence="1">
    <location>
        <begin position="22"/>
        <end position="90"/>
    </location>
</feature>
<evidence type="ECO:0000313" key="2">
    <source>
        <dbReference type="EMBL" id="VAV90784.1"/>
    </source>
</evidence>
<dbReference type="AlphaFoldDB" id="A0A3B0RBY5"/>
<dbReference type="InterPro" id="IPR046778">
    <property type="entry name" value="UPF0758_N"/>
</dbReference>